<evidence type="ECO:0000259" key="4">
    <source>
        <dbReference type="Pfam" id="PF02769"/>
    </source>
</evidence>
<dbReference type="InterPro" id="IPR010918">
    <property type="entry name" value="PurM-like_C_dom"/>
</dbReference>
<evidence type="ECO:0000259" key="5">
    <source>
        <dbReference type="Pfam" id="PF18072"/>
    </source>
</evidence>
<comment type="caution">
    <text evidence="6">The sequence shown here is derived from an EMBL/GenBank/DDBJ whole genome shotgun (WGS) entry which is preliminary data.</text>
</comment>
<dbReference type="NCBIfam" id="TIGR01736">
    <property type="entry name" value="FGAM_synth_II"/>
    <property type="match status" value="1"/>
</dbReference>
<feature type="domain" description="PurM-like C-terminal" evidence="4">
    <location>
        <begin position="563"/>
        <end position="699"/>
    </location>
</feature>
<dbReference type="HAMAP" id="MF_00420">
    <property type="entry name" value="PurL_2"/>
    <property type="match status" value="1"/>
</dbReference>
<dbReference type="Pfam" id="PF00586">
    <property type="entry name" value="AIRS"/>
    <property type="match status" value="2"/>
</dbReference>
<feature type="binding site" evidence="2">
    <location>
        <begin position="302"/>
        <end position="304"/>
    </location>
    <ligand>
        <name>substrate</name>
    </ligand>
</feature>
<evidence type="ECO:0000259" key="3">
    <source>
        <dbReference type="Pfam" id="PF00586"/>
    </source>
</evidence>
<dbReference type="Pfam" id="PF18072">
    <property type="entry name" value="FGAR-AT_linker"/>
    <property type="match status" value="1"/>
</dbReference>
<feature type="binding site" evidence="2">
    <location>
        <position position="258"/>
    </location>
    <ligand>
        <name>Mg(2+)</name>
        <dbReference type="ChEBI" id="CHEBI:18420"/>
        <label>2</label>
    </ligand>
</feature>
<feature type="domain" description="PurM-like N-terminal" evidence="3">
    <location>
        <begin position="431"/>
        <end position="549"/>
    </location>
</feature>
<feature type="binding site" evidence="2">
    <location>
        <position position="109"/>
    </location>
    <ligand>
        <name>Mg(2+)</name>
        <dbReference type="ChEBI" id="CHEBI:18420"/>
        <label>2</label>
    </ligand>
</feature>
<name>A0ABS6G6B2_9FIRM</name>
<dbReference type="EMBL" id="JAHLQK010000007">
    <property type="protein sequence ID" value="MBU5678006.1"/>
    <property type="molecule type" value="Genomic_DNA"/>
</dbReference>
<keyword evidence="1 2" id="KW-0963">Cytoplasm</keyword>
<dbReference type="InterPro" id="IPR041609">
    <property type="entry name" value="PurL_linker"/>
</dbReference>
<dbReference type="InterPro" id="IPR016188">
    <property type="entry name" value="PurM-like_N"/>
</dbReference>
<reference evidence="6 7" key="1">
    <citation type="submission" date="2021-06" db="EMBL/GenBank/DDBJ databases">
        <authorList>
            <person name="Sun Q."/>
            <person name="Li D."/>
        </authorList>
    </citation>
    <scope>NUCLEOTIDE SEQUENCE [LARGE SCALE GENOMIC DNA]</scope>
    <source>
        <strain evidence="6 7">MSJ-5</strain>
    </source>
</reference>
<comment type="similarity">
    <text evidence="2">Belongs to the FGAMS family.</text>
</comment>
<feature type="domain" description="Phosphoribosylformylglycinamidine synthase linker" evidence="5">
    <location>
        <begin position="2"/>
        <end position="45"/>
    </location>
</feature>
<feature type="active site" description="Proton acceptor" evidence="2">
    <location>
        <position position="87"/>
    </location>
</feature>
<organism evidence="6 7">
    <name type="scientific">Alkaliphilus flagellatus</name>
    <dbReference type="NCBI Taxonomy" id="2841507"/>
    <lineage>
        <taxon>Bacteria</taxon>
        <taxon>Bacillati</taxon>
        <taxon>Bacillota</taxon>
        <taxon>Clostridia</taxon>
        <taxon>Peptostreptococcales</taxon>
        <taxon>Natronincolaceae</taxon>
        <taxon>Alkaliphilus</taxon>
    </lineage>
</organism>
<dbReference type="PIRSF" id="PIRSF001587">
    <property type="entry name" value="FGAM_synthase_II"/>
    <property type="match status" value="1"/>
</dbReference>
<dbReference type="CDD" id="cd02203">
    <property type="entry name" value="PurL_repeat1"/>
    <property type="match status" value="1"/>
</dbReference>
<dbReference type="CDD" id="cd02204">
    <property type="entry name" value="PurL_repeat2"/>
    <property type="match status" value="1"/>
</dbReference>
<evidence type="ECO:0000313" key="7">
    <source>
        <dbReference type="Proteomes" id="UP000779508"/>
    </source>
</evidence>
<comment type="subcellular location">
    <subcellularLocation>
        <location evidence="2">Cytoplasm</location>
    </subcellularLocation>
</comment>
<dbReference type="NCBIfam" id="NF002290">
    <property type="entry name" value="PRK01213.1"/>
    <property type="match status" value="1"/>
</dbReference>
<feature type="active site" evidence="2">
    <location>
        <position position="41"/>
    </location>
</feature>
<comment type="pathway">
    <text evidence="2">Purine metabolism; IMP biosynthesis via de novo pathway; 5-amino-1-(5-phospho-D-ribosyl)imidazole from N(2)-formyl-N(1)-(5-phospho-D-ribosyl)glycinamide: step 1/2.</text>
</comment>
<feature type="binding site" evidence="2">
    <location>
        <position position="83"/>
    </location>
    <ligand>
        <name>ATP</name>
        <dbReference type="ChEBI" id="CHEBI:30616"/>
    </ligand>
</feature>
<proteinExistence type="inferred from homology"/>
<evidence type="ECO:0000256" key="1">
    <source>
        <dbReference type="ARBA" id="ARBA00022490"/>
    </source>
</evidence>
<feature type="binding site" evidence="2">
    <location>
        <position position="44"/>
    </location>
    <ligand>
        <name>ATP</name>
        <dbReference type="ChEBI" id="CHEBI:30616"/>
    </ligand>
</feature>
<comment type="function">
    <text evidence="2">Part of the phosphoribosylformylglycinamidine synthase complex involved in the purines biosynthetic pathway. Catalyzes the ATP-dependent conversion of formylglycinamide ribonucleotide (FGAR) and glutamine to yield formylglycinamidine ribonucleotide (FGAM) and glutamate. The FGAM synthase complex is composed of three subunits. PurQ produces an ammonia molecule by converting glutamine to glutamate. PurL transfers the ammonia molecule to FGAR to form FGAM in an ATP-dependent manner. PurS interacts with PurQ and PurL and is thought to assist in the transfer of the ammonia molecule from PurQ to PurL.</text>
</comment>
<feature type="binding site" evidence="2">
    <location>
        <position position="487"/>
    </location>
    <ligand>
        <name>ATP</name>
        <dbReference type="ChEBI" id="CHEBI:30616"/>
    </ligand>
</feature>
<dbReference type="PANTHER" id="PTHR43555">
    <property type="entry name" value="PHOSPHORIBOSYLFORMYLGLYCINAMIDINE SYNTHASE SUBUNIT PURL"/>
    <property type="match status" value="1"/>
</dbReference>
<feature type="binding site" evidence="2">
    <location>
        <position position="524"/>
    </location>
    <ligand>
        <name>ATP</name>
        <dbReference type="ChEBI" id="CHEBI:30616"/>
    </ligand>
</feature>
<dbReference type="RefSeq" id="WP_216419234.1">
    <property type="nucleotide sequence ID" value="NZ_JAHLQK010000007.1"/>
</dbReference>
<keyword evidence="2" id="KW-0460">Magnesium</keyword>
<accession>A0ABS6G6B2</accession>
<dbReference type="Proteomes" id="UP000779508">
    <property type="component" value="Unassembled WGS sequence"/>
</dbReference>
<keyword evidence="2" id="KW-0658">Purine biosynthesis</keyword>
<dbReference type="EC" id="6.3.5.3" evidence="2"/>
<feature type="binding site" evidence="2">
    <location>
        <position position="525"/>
    </location>
    <ligand>
        <name>Mg(2+)</name>
        <dbReference type="ChEBI" id="CHEBI:18420"/>
        <label>1</label>
    </ligand>
</feature>
<keyword evidence="2" id="KW-0067">ATP-binding</keyword>
<comment type="caution">
    <text evidence="2">Lacks conserved residue(s) required for the propagation of feature annotation.</text>
</comment>
<keyword evidence="2" id="KW-0479">Metal-binding</keyword>
<feature type="binding site" evidence="2">
    <location>
        <begin position="86"/>
        <end position="89"/>
    </location>
    <ligand>
        <name>substrate</name>
    </ligand>
</feature>
<comment type="catalytic activity">
    <reaction evidence="2">
        <text>N(2)-formyl-N(1)-(5-phospho-beta-D-ribosyl)glycinamide + L-glutamine + ATP + H2O = 2-formamido-N(1)-(5-O-phospho-beta-D-ribosyl)acetamidine + L-glutamate + ADP + phosphate + H(+)</text>
        <dbReference type="Rhea" id="RHEA:17129"/>
        <dbReference type="ChEBI" id="CHEBI:15377"/>
        <dbReference type="ChEBI" id="CHEBI:15378"/>
        <dbReference type="ChEBI" id="CHEBI:29985"/>
        <dbReference type="ChEBI" id="CHEBI:30616"/>
        <dbReference type="ChEBI" id="CHEBI:43474"/>
        <dbReference type="ChEBI" id="CHEBI:58359"/>
        <dbReference type="ChEBI" id="CHEBI:147286"/>
        <dbReference type="ChEBI" id="CHEBI:147287"/>
        <dbReference type="ChEBI" id="CHEBI:456216"/>
        <dbReference type="EC" id="6.3.5.3"/>
    </reaction>
</comment>
<keyword evidence="7" id="KW-1185">Reference proteome</keyword>
<protein>
    <recommendedName>
        <fullName evidence="2">Phosphoribosylformylglycinamidine synthase subunit PurL</fullName>
        <shortName evidence="2">FGAM synthase</shortName>
        <ecNumber evidence="2">6.3.5.3</ecNumber>
    </recommendedName>
    <alternativeName>
        <fullName evidence="2">Formylglycinamide ribonucleotide amidotransferase subunit II</fullName>
        <shortName evidence="2">FGAR amidotransferase II</shortName>
        <shortName evidence="2">FGAR-AT II</shortName>
    </alternativeName>
    <alternativeName>
        <fullName evidence="2">Glutamine amidotransferase PurL</fullName>
    </alternativeName>
    <alternativeName>
        <fullName evidence="2">Phosphoribosylformylglycinamidine synthase subunit II</fullName>
    </alternativeName>
</protein>
<keyword evidence="2 6" id="KW-0436">Ligase</keyword>
<feature type="binding site" evidence="2">
    <location>
        <position position="85"/>
    </location>
    <ligand>
        <name>Mg(2+)</name>
        <dbReference type="ChEBI" id="CHEBI:18420"/>
        <label>1</label>
    </ligand>
</feature>
<feature type="domain" description="PurM-like C-terminal" evidence="4">
    <location>
        <begin position="195"/>
        <end position="343"/>
    </location>
</feature>
<evidence type="ECO:0000256" key="2">
    <source>
        <dbReference type="HAMAP-Rule" id="MF_00420"/>
    </source>
</evidence>
<feature type="binding site" evidence="2">
    <location>
        <position position="108"/>
    </location>
    <ligand>
        <name>substrate</name>
    </ligand>
</feature>
<gene>
    <name evidence="2 6" type="primary">purL</name>
    <name evidence="6" type="ORF">KQI88_16425</name>
</gene>
<dbReference type="Pfam" id="PF02769">
    <property type="entry name" value="AIRS_C"/>
    <property type="match status" value="2"/>
</dbReference>
<dbReference type="InterPro" id="IPR010074">
    <property type="entry name" value="PRibForGlyAmidine_synth_PurL"/>
</dbReference>
<feature type="binding site" evidence="2">
    <location>
        <position position="527"/>
    </location>
    <ligand>
        <name>substrate</name>
    </ligand>
</feature>
<sequence length="730" mass="79480">MENKYETLGLKKTEYERIVKILGREPNELELNLYSAMWSEHCSYKHSRVLFKHFPTSSEIVLQGPGENAGIVDIGDNMAIAMKIESHNHPSAIEPYQGAATGVGGILRDIYAMGARPIALLNSLRFGDIKTDDRTKFLVEKVFEGMADYCDGVDVPAVGGEIYFNDSYQGNPLVNAMCIGLINHDKIHRANASGVGNSIMYLGAATGRDGIGGASFASAGLENQTEGVCPIGNPEIGKKLLEASLELLDTGCIVGLQDLGAAGLTSASCETATRGEGGMEIDVLKVPRRVEGMLPVEVMISESQERMLLIVEKGREEEVNKIVEKWGLHSVIIGKVTDDNMLTIKEGDKIVGQVPAASLDSSGAPKYDSDFETPKYIDEVRNINLDEIKEPENYNDVLLKLLASPNIASRDWMHKQFNINDTEQVEVKAGSTASVIRIKGTNKGIALTTDCNSRYCYLDPREGSKIAVVEASRNLVCSGAKPLAVTDGLNFGNPETKDGFWQLRESALGIGEACRELDTPVVGGNVSLYNETETGSIYPTPIIGMIGLIEDINKSITMNFKEDGDVVILLGKTKEELGGSEYLAEIHGLEKGKISDVNFALERRLHKLILDANDNKLLQSVQDVAEGGLAVALAECAMENEMGVEVKLDSEVRKDIALFGESQSRFIISVRPENLNTIKELIVENKIPSTVLGTIGGENFKISISGEEIINLPIEGMKKTWKDTFELLMK</sequence>
<dbReference type="GO" id="GO:0004642">
    <property type="term" value="F:phosphoribosylformylglycinamidine synthase activity"/>
    <property type="evidence" value="ECO:0007669"/>
    <property type="project" value="UniProtKB-EC"/>
</dbReference>
<comment type="subunit">
    <text evidence="2">Monomer. Part of the FGAM synthase complex composed of 1 PurL, 1 PurQ and 2 PurS subunits.</text>
</comment>
<dbReference type="PANTHER" id="PTHR43555:SF1">
    <property type="entry name" value="PHOSPHORIBOSYLFORMYLGLYCINAMIDINE SYNTHASE SUBUNIT PURL"/>
    <property type="match status" value="1"/>
</dbReference>
<keyword evidence="2" id="KW-0547">Nucleotide-binding</keyword>
<feature type="domain" description="PurM-like N-terminal" evidence="3">
    <location>
        <begin position="66"/>
        <end position="182"/>
    </location>
</feature>
<evidence type="ECO:0000313" key="6">
    <source>
        <dbReference type="EMBL" id="MBU5678006.1"/>
    </source>
</evidence>